<dbReference type="InterPro" id="IPR006571">
    <property type="entry name" value="TLDc_dom"/>
</dbReference>
<organism evidence="2 3">
    <name type="scientific">Acaulospora morrowiae</name>
    <dbReference type="NCBI Taxonomy" id="94023"/>
    <lineage>
        <taxon>Eukaryota</taxon>
        <taxon>Fungi</taxon>
        <taxon>Fungi incertae sedis</taxon>
        <taxon>Mucoromycota</taxon>
        <taxon>Glomeromycotina</taxon>
        <taxon>Glomeromycetes</taxon>
        <taxon>Diversisporales</taxon>
        <taxon>Acaulosporaceae</taxon>
        <taxon>Acaulospora</taxon>
    </lineage>
</organism>
<evidence type="ECO:0000313" key="3">
    <source>
        <dbReference type="Proteomes" id="UP000789342"/>
    </source>
</evidence>
<evidence type="ECO:0000313" key="2">
    <source>
        <dbReference type="EMBL" id="CAG8695875.1"/>
    </source>
</evidence>
<sequence length="148" mass="17453">QSGFDHKMFWSKCGGHDHTVLVMRIRGTNEITGGYNPLEWSMKQNGYMRTENSFLFSLKNGKQKSIVSRVRKDKVDEAIYICRSHGPKFGKRDMFMGKTFNSVEKNDQCKCKFKNYQVKIRSTKKFSIDEYEVFQVFRKFDMYPPSSQ</sequence>
<dbReference type="EMBL" id="CAJVPV010016061">
    <property type="protein sequence ID" value="CAG8695875.1"/>
    <property type="molecule type" value="Genomic_DNA"/>
</dbReference>
<name>A0A9N9EU92_9GLOM</name>
<feature type="non-terminal residue" evidence="2">
    <location>
        <position position="1"/>
    </location>
</feature>
<reference evidence="2" key="1">
    <citation type="submission" date="2021-06" db="EMBL/GenBank/DDBJ databases">
        <authorList>
            <person name="Kallberg Y."/>
            <person name="Tangrot J."/>
            <person name="Rosling A."/>
        </authorList>
    </citation>
    <scope>NUCLEOTIDE SEQUENCE</scope>
    <source>
        <strain evidence="2">CL551</strain>
    </source>
</reference>
<proteinExistence type="predicted"/>
<dbReference type="AlphaFoldDB" id="A0A9N9EU92"/>
<dbReference type="Proteomes" id="UP000789342">
    <property type="component" value="Unassembled WGS sequence"/>
</dbReference>
<dbReference type="PROSITE" id="PS51886">
    <property type="entry name" value="TLDC"/>
    <property type="match status" value="1"/>
</dbReference>
<protein>
    <submittedName>
        <fullName evidence="2">7696_t:CDS:1</fullName>
    </submittedName>
</protein>
<feature type="domain" description="TLDc" evidence="1">
    <location>
        <begin position="1"/>
        <end position="137"/>
    </location>
</feature>
<evidence type="ECO:0000259" key="1">
    <source>
        <dbReference type="PROSITE" id="PS51886"/>
    </source>
</evidence>
<dbReference type="Pfam" id="PF07534">
    <property type="entry name" value="TLD"/>
    <property type="match status" value="1"/>
</dbReference>
<comment type="caution">
    <text evidence="2">The sequence shown here is derived from an EMBL/GenBank/DDBJ whole genome shotgun (WGS) entry which is preliminary data.</text>
</comment>
<gene>
    <name evidence="2" type="ORF">AMORRO_LOCUS11846</name>
</gene>
<accession>A0A9N9EU92</accession>
<keyword evidence="3" id="KW-1185">Reference proteome</keyword>
<dbReference type="OrthoDB" id="2439862at2759"/>